<dbReference type="Proteomes" id="UP000273044">
    <property type="component" value="Chromosome"/>
</dbReference>
<evidence type="ECO:0000256" key="2">
    <source>
        <dbReference type="SAM" id="Phobius"/>
    </source>
</evidence>
<accession>A0A448MW59</accession>
<name>A0A448MW59_9ACTN</name>
<dbReference type="GeneID" id="64408486"/>
<protein>
    <submittedName>
        <fullName evidence="3">Uncharacterized protein</fullName>
    </submittedName>
</protein>
<keyword evidence="2" id="KW-1133">Transmembrane helix</keyword>
<organism evidence="3 4">
    <name type="scientific">Arachnia propionica</name>
    <dbReference type="NCBI Taxonomy" id="1750"/>
    <lineage>
        <taxon>Bacteria</taxon>
        <taxon>Bacillati</taxon>
        <taxon>Actinomycetota</taxon>
        <taxon>Actinomycetes</taxon>
        <taxon>Propionibacteriales</taxon>
        <taxon>Propionibacteriaceae</taxon>
        <taxon>Arachnia</taxon>
    </lineage>
</organism>
<feature type="transmembrane region" description="Helical" evidence="2">
    <location>
        <begin position="81"/>
        <end position="99"/>
    </location>
</feature>
<evidence type="ECO:0000313" key="4">
    <source>
        <dbReference type="Proteomes" id="UP000273044"/>
    </source>
</evidence>
<feature type="transmembrane region" description="Helical" evidence="2">
    <location>
        <begin position="52"/>
        <end position="69"/>
    </location>
</feature>
<reference evidence="3 4" key="1">
    <citation type="submission" date="2018-12" db="EMBL/GenBank/DDBJ databases">
        <authorList>
            <consortium name="Pathogen Informatics"/>
        </authorList>
    </citation>
    <scope>NUCLEOTIDE SEQUENCE [LARGE SCALE GENOMIC DNA]</scope>
    <source>
        <strain evidence="3 4">NCTC12967</strain>
    </source>
</reference>
<evidence type="ECO:0000313" key="3">
    <source>
        <dbReference type="EMBL" id="VEH69371.1"/>
    </source>
</evidence>
<keyword evidence="2" id="KW-0812">Transmembrane</keyword>
<keyword evidence="4" id="KW-1185">Reference proteome</keyword>
<gene>
    <name evidence="3" type="ORF">NCTC12967_00638</name>
</gene>
<dbReference type="AlphaFoldDB" id="A0A448MW59"/>
<sequence length="155" mass="16441">MLYDYDEDEQSRNGAKNPKGYSPMPKQNDTASAPAARPRLIQRLRGSGPSELHPLVFLEALLVGVFVCISTADVYHLGRDAAITVGIIVGILLIVMLFIPFLGPLIGIAFSLLWGFLGYALGSSFARGIGPVNSMIIGGVAALIGFSVSLKAHLS</sequence>
<evidence type="ECO:0000256" key="1">
    <source>
        <dbReference type="SAM" id="MobiDB-lite"/>
    </source>
</evidence>
<feature type="transmembrane region" description="Helical" evidence="2">
    <location>
        <begin position="134"/>
        <end position="154"/>
    </location>
</feature>
<feature type="region of interest" description="Disordered" evidence="1">
    <location>
        <begin position="1"/>
        <end position="32"/>
    </location>
</feature>
<keyword evidence="2" id="KW-0472">Membrane</keyword>
<proteinExistence type="predicted"/>
<dbReference type="EMBL" id="LR134406">
    <property type="protein sequence ID" value="VEH69371.1"/>
    <property type="molecule type" value="Genomic_DNA"/>
</dbReference>
<dbReference type="SUPFAM" id="SSF82866">
    <property type="entry name" value="Multidrug efflux transporter AcrB transmembrane domain"/>
    <property type="match status" value="1"/>
</dbReference>
<dbReference type="RefSeq" id="WP_061788384.1">
    <property type="nucleotide sequence ID" value="NZ_CAJZDL010000116.1"/>
</dbReference>